<name>A0ABU5C4B8_9BACI</name>
<evidence type="ECO:0000313" key="2">
    <source>
        <dbReference type="Proteomes" id="UP001281447"/>
    </source>
</evidence>
<comment type="caution">
    <text evidence="1">The sequence shown here is derived from an EMBL/GenBank/DDBJ whole genome shotgun (WGS) entry which is preliminary data.</text>
</comment>
<dbReference type="RefSeq" id="WP_390355382.1">
    <property type="nucleotide sequence ID" value="NZ_JBHUIZ010000006.1"/>
</dbReference>
<reference evidence="1 2" key="1">
    <citation type="submission" date="2023-10" db="EMBL/GenBank/DDBJ databases">
        <title>Virgibacillus halophilus 5B73C genome.</title>
        <authorList>
            <person name="Miliotis G."/>
            <person name="Sengupta P."/>
            <person name="Hameed A."/>
            <person name="Chuvochina M."/>
            <person name="Mcdonagh F."/>
            <person name="Simpson A.C."/>
            <person name="Singh N.K."/>
            <person name="Rekha P.D."/>
            <person name="Raman K."/>
            <person name="Hugenholtz P."/>
            <person name="Venkateswaran K."/>
        </authorList>
    </citation>
    <scope>NUCLEOTIDE SEQUENCE [LARGE SCALE GENOMIC DNA]</scope>
    <source>
        <strain evidence="1 2">5B73C</strain>
    </source>
</reference>
<dbReference type="EMBL" id="JAWDIP010000003">
    <property type="protein sequence ID" value="MDY0394035.1"/>
    <property type="molecule type" value="Genomic_DNA"/>
</dbReference>
<keyword evidence="2" id="KW-1185">Reference proteome</keyword>
<proteinExistence type="predicted"/>
<gene>
    <name evidence="1" type="ORF">RWE15_05535</name>
</gene>
<sequence length="71" mass="7623">MKKLELKFENDDKKIVTFSVDNPVEPADPAAVNDAMDTIIAQNALITSGGTLTGKKSARIVETTAEDIALF</sequence>
<evidence type="ECO:0000313" key="1">
    <source>
        <dbReference type="EMBL" id="MDY0394035.1"/>
    </source>
</evidence>
<protein>
    <submittedName>
        <fullName evidence="1">DUF2922 domain-containing protein</fullName>
    </submittedName>
</protein>
<accession>A0ABU5C4B8</accession>
<organism evidence="1 2">
    <name type="scientific">Tigheibacillus halophilus</name>
    <dbReference type="NCBI Taxonomy" id="361280"/>
    <lineage>
        <taxon>Bacteria</taxon>
        <taxon>Bacillati</taxon>
        <taxon>Bacillota</taxon>
        <taxon>Bacilli</taxon>
        <taxon>Bacillales</taxon>
        <taxon>Bacillaceae</taxon>
        <taxon>Tigheibacillus</taxon>
    </lineage>
</organism>
<dbReference type="InterPro" id="IPR021321">
    <property type="entry name" value="DUF2922"/>
</dbReference>
<dbReference type="Pfam" id="PF11148">
    <property type="entry name" value="DUF2922"/>
    <property type="match status" value="1"/>
</dbReference>
<dbReference type="Proteomes" id="UP001281447">
    <property type="component" value="Unassembled WGS sequence"/>
</dbReference>